<dbReference type="AlphaFoldDB" id="A0A4R3KLE8"/>
<dbReference type="OrthoDB" id="9808473at2"/>
<name>A0A4R3KLE8_9SPHI</name>
<feature type="chain" id="PRO_5020592258" evidence="1">
    <location>
        <begin position="22"/>
        <end position="264"/>
    </location>
</feature>
<dbReference type="Proteomes" id="UP000295807">
    <property type="component" value="Unassembled WGS sequence"/>
</dbReference>
<dbReference type="InterPro" id="IPR021457">
    <property type="entry name" value="DUF3108"/>
</dbReference>
<gene>
    <name evidence="2" type="ORF">EDD80_11748</name>
</gene>
<dbReference type="Pfam" id="PF11306">
    <property type="entry name" value="DUF3108"/>
    <property type="match status" value="1"/>
</dbReference>
<protein>
    <submittedName>
        <fullName evidence="2">Uncharacterized protein DUF3108</fullName>
    </submittedName>
</protein>
<proteinExistence type="predicted"/>
<accession>A0A4R3KLE8</accession>
<feature type="signal peptide" evidence="1">
    <location>
        <begin position="1"/>
        <end position="21"/>
    </location>
</feature>
<comment type="caution">
    <text evidence="2">The sequence shown here is derived from an EMBL/GenBank/DDBJ whole genome shotgun (WGS) entry which is preliminary data.</text>
</comment>
<dbReference type="RefSeq" id="WP_132130627.1">
    <property type="nucleotide sequence ID" value="NZ_SMAD01000017.1"/>
</dbReference>
<evidence type="ECO:0000256" key="1">
    <source>
        <dbReference type="SAM" id="SignalP"/>
    </source>
</evidence>
<evidence type="ECO:0000313" key="3">
    <source>
        <dbReference type="Proteomes" id="UP000295807"/>
    </source>
</evidence>
<organism evidence="2 3">
    <name type="scientific">Anseongella ginsenosidimutans</name>
    <dbReference type="NCBI Taxonomy" id="496056"/>
    <lineage>
        <taxon>Bacteria</taxon>
        <taxon>Pseudomonadati</taxon>
        <taxon>Bacteroidota</taxon>
        <taxon>Sphingobacteriia</taxon>
        <taxon>Sphingobacteriales</taxon>
        <taxon>Sphingobacteriaceae</taxon>
        <taxon>Anseongella</taxon>
    </lineage>
</organism>
<sequence length="264" mass="30166">MNQFRLYCLFFGLLLGFSAGAQTPRQIEPPFAPGEKLHYKIKYGFINAANGTLSVQKSDRQFRGQEAWHLKAEGKTVSAVALVMKVRNKYNSYISAQSLMPFLFTESVKEGSYSRDSYVRFDRDNKIVNTNKGVFDIKKNTLDVLSAFYYARSLDVSQLSTGESIKLSYFIDDEEYSMVIKYLGKEEIKTDFGRMECLKFTPSLIEGRIFRDDSDMYLWITNDANRIPVKAKVEILIGSLTLELEDYDNLKYPLGTSLASVSNR</sequence>
<dbReference type="EMBL" id="SMAD01000017">
    <property type="protein sequence ID" value="TCS84870.1"/>
    <property type="molecule type" value="Genomic_DNA"/>
</dbReference>
<evidence type="ECO:0000313" key="2">
    <source>
        <dbReference type="EMBL" id="TCS84870.1"/>
    </source>
</evidence>
<keyword evidence="3" id="KW-1185">Reference proteome</keyword>
<keyword evidence="1" id="KW-0732">Signal</keyword>
<reference evidence="2 3" key="1">
    <citation type="submission" date="2019-03" db="EMBL/GenBank/DDBJ databases">
        <title>Genomic Encyclopedia of Type Strains, Phase IV (KMG-IV): sequencing the most valuable type-strain genomes for metagenomic binning, comparative biology and taxonomic classification.</title>
        <authorList>
            <person name="Goeker M."/>
        </authorList>
    </citation>
    <scope>NUCLEOTIDE SEQUENCE [LARGE SCALE GENOMIC DNA]</scope>
    <source>
        <strain evidence="2 3">DSM 21100</strain>
    </source>
</reference>